<dbReference type="AlphaFoldDB" id="A0A6A4I1R3"/>
<evidence type="ECO:0000256" key="1">
    <source>
        <dbReference type="SAM" id="Coils"/>
    </source>
</evidence>
<gene>
    <name evidence="2" type="ORF">BT96DRAFT_814310</name>
</gene>
<keyword evidence="1" id="KW-0175">Coiled coil</keyword>
<evidence type="ECO:0000313" key="3">
    <source>
        <dbReference type="Proteomes" id="UP000799118"/>
    </source>
</evidence>
<evidence type="ECO:0000313" key="2">
    <source>
        <dbReference type="EMBL" id="KAE9403913.1"/>
    </source>
</evidence>
<organism evidence="2 3">
    <name type="scientific">Gymnopus androsaceus JB14</name>
    <dbReference type="NCBI Taxonomy" id="1447944"/>
    <lineage>
        <taxon>Eukaryota</taxon>
        <taxon>Fungi</taxon>
        <taxon>Dikarya</taxon>
        <taxon>Basidiomycota</taxon>
        <taxon>Agaricomycotina</taxon>
        <taxon>Agaricomycetes</taxon>
        <taxon>Agaricomycetidae</taxon>
        <taxon>Agaricales</taxon>
        <taxon>Marasmiineae</taxon>
        <taxon>Omphalotaceae</taxon>
        <taxon>Gymnopus</taxon>
    </lineage>
</organism>
<keyword evidence="3" id="KW-1185">Reference proteome</keyword>
<feature type="coiled-coil region" evidence="1">
    <location>
        <begin position="21"/>
        <end position="55"/>
    </location>
</feature>
<proteinExistence type="predicted"/>
<dbReference type="EMBL" id="ML769421">
    <property type="protein sequence ID" value="KAE9403913.1"/>
    <property type="molecule type" value="Genomic_DNA"/>
</dbReference>
<reference evidence="2" key="1">
    <citation type="journal article" date="2019" name="Environ. Microbiol.">
        <title>Fungal ecological strategies reflected in gene transcription - a case study of two litter decomposers.</title>
        <authorList>
            <person name="Barbi F."/>
            <person name="Kohler A."/>
            <person name="Barry K."/>
            <person name="Baskaran P."/>
            <person name="Daum C."/>
            <person name="Fauchery L."/>
            <person name="Ihrmark K."/>
            <person name="Kuo A."/>
            <person name="LaButti K."/>
            <person name="Lipzen A."/>
            <person name="Morin E."/>
            <person name="Grigoriev I.V."/>
            <person name="Henrissat B."/>
            <person name="Lindahl B."/>
            <person name="Martin F."/>
        </authorList>
    </citation>
    <scope>NUCLEOTIDE SEQUENCE</scope>
    <source>
        <strain evidence="2">JB14</strain>
    </source>
</reference>
<protein>
    <submittedName>
        <fullName evidence="2">Uncharacterized protein</fullName>
    </submittedName>
</protein>
<sequence length="84" mass="9785">MSQYLSQTRIEEQIWLEPSDVSFLRKRISEAESQLESLENQISELTRQRDAKLVDIVACQNVLSPIRRVPLEILAEYLVLVCRP</sequence>
<accession>A0A6A4I1R3</accession>
<dbReference type="Proteomes" id="UP000799118">
    <property type="component" value="Unassembled WGS sequence"/>
</dbReference>
<name>A0A6A4I1R3_9AGAR</name>